<protein>
    <submittedName>
        <fullName evidence="9">BMA-SWP-1 isoform e</fullName>
    </submittedName>
</protein>
<feature type="region of interest" description="Disordered" evidence="7">
    <location>
        <begin position="569"/>
        <end position="688"/>
    </location>
</feature>
<dbReference type="PANTHER" id="PTHR13161">
    <property type="entry name" value="SPLICING FACTOR SUPPRESSOR OF WHITE APRICOT"/>
    <property type="match status" value="1"/>
</dbReference>
<feature type="compositionally biased region" description="Basic and acidic residues" evidence="7">
    <location>
        <begin position="857"/>
        <end position="869"/>
    </location>
</feature>
<dbReference type="AlphaFoldDB" id="A0A8E0RQP6"/>
<keyword evidence="2" id="KW-0677">Repeat</keyword>
<dbReference type="InterPro" id="IPR000061">
    <property type="entry name" value="Surp"/>
</dbReference>
<organism evidence="9 10">
    <name type="scientific">Fasciolopsis buskii</name>
    <dbReference type="NCBI Taxonomy" id="27845"/>
    <lineage>
        <taxon>Eukaryota</taxon>
        <taxon>Metazoa</taxon>
        <taxon>Spiralia</taxon>
        <taxon>Lophotrochozoa</taxon>
        <taxon>Platyhelminthes</taxon>
        <taxon>Trematoda</taxon>
        <taxon>Digenea</taxon>
        <taxon>Plagiorchiida</taxon>
        <taxon>Echinostomata</taxon>
        <taxon>Echinostomatoidea</taxon>
        <taxon>Fasciolidae</taxon>
        <taxon>Fasciolopsis</taxon>
    </lineage>
</organism>
<feature type="compositionally biased region" description="Polar residues" evidence="7">
    <location>
        <begin position="670"/>
        <end position="680"/>
    </location>
</feature>
<feature type="compositionally biased region" description="Polar residues" evidence="7">
    <location>
        <begin position="624"/>
        <end position="646"/>
    </location>
</feature>
<feature type="compositionally biased region" description="Basic residues" evidence="7">
    <location>
        <begin position="836"/>
        <end position="849"/>
    </location>
</feature>
<comment type="caution">
    <text evidence="9">The sequence shown here is derived from an EMBL/GenBank/DDBJ whole genome shotgun (WGS) entry which is preliminary data.</text>
</comment>
<sequence length="879" mass="97212">RYDCRAHLSDLNDFEIPVTLEPGDYLSEDELTVEKMCEFERYLELRVDVDEMVTQAEEEKKRESERGRSQYGAVGFSYDEAGGTADAIQKNEVSDGVDHHPPSPEASYVCPQELVLAEGIELPETEKQAQIIERTAVFVARQGNQMEIILKAKQTNNPLFGFLNYDHHLNQFYKEVVKLIRSGRYIPKARPVKVESDADAKCEPNKSIHEDVYELKLPKVDISNTAYASLINKFKKVNEAAAANLPCRDSLTSNSGSNEAQKAPNVSPSPSHHSSPIIEAESQGTVSSDTQVTISKPAVLNLSATSEVSGDPTNPTSSTGSTLAEEYEQCYQEYYKHYYTHCYTQFTEQQSKLLGPSYSFNENQRSAVVQQAAKAAAVAASAAVNAMYQAGIKRKMQEETTSVPEMTASERGIIDKMAEYVTRNGPEFEELVTRQKGSDPRFGFLKPTHPLHAYYQSRKQITCKDKPEPEVSVRNAEETTQCSEIDRNMGHLNVHQNGRLPSDSNCPDGDFPKERQASISFRLSRPNSGSKIRTTTPEQATSQNSCTALVPHIPDVHIAASCPAVYKQTPISRSPQTPVNSRVSTDDPSDIRSPSPVKFSLPGIPFASDTSSAGSSPRSGARSVNSAVIKSPSRSPVTSCSPSRGVNRSPLPVSYFQGSPKPDALRAASPNVTRSCSNSRRSPKKTNHLITRSPIVELLEKDVPEDSWESSTLEEMLGLVDGSSKEKSPDPSSLHHAAQKVLDERIREERRKRAAQLVARLKSTASESHTSDSLFYRLQATTPPPPPDSVPAAVAHAVVASLKRRQDDNRVCLEAEAKTRKRARSPPAAYALPKERSHKSSKHSRRSRRSPSADNFTRTRDLPTDESYSKHPKYKKSRH</sequence>
<keyword evidence="4" id="KW-0805">Transcription regulation</keyword>
<feature type="compositionally biased region" description="Basic and acidic residues" evidence="7">
    <location>
        <begin position="804"/>
        <end position="818"/>
    </location>
</feature>
<dbReference type="PROSITE" id="PS50128">
    <property type="entry name" value="SURP"/>
    <property type="match status" value="2"/>
</dbReference>
<feature type="compositionally biased region" description="Low complexity" evidence="7">
    <location>
        <begin position="611"/>
        <end position="623"/>
    </location>
</feature>
<dbReference type="GO" id="GO:0003723">
    <property type="term" value="F:RNA binding"/>
    <property type="evidence" value="ECO:0007669"/>
    <property type="project" value="UniProtKB-KW"/>
</dbReference>
<evidence type="ECO:0000256" key="5">
    <source>
        <dbReference type="ARBA" id="ARBA00023163"/>
    </source>
</evidence>
<keyword evidence="5" id="KW-0804">Transcription</keyword>
<feature type="region of interest" description="Disordered" evidence="7">
    <location>
        <begin position="803"/>
        <end position="879"/>
    </location>
</feature>
<dbReference type="SUPFAM" id="SSF109905">
    <property type="entry name" value="Surp module (SWAP domain)"/>
    <property type="match status" value="2"/>
</dbReference>
<dbReference type="Proteomes" id="UP000728185">
    <property type="component" value="Unassembled WGS sequence"/>
</dbReference>
<dbReference type="InterPro" id="IPR019147">
    <property type="entry name" value="SWAP_N_domain"/>
</dbReference>
<dbReference type="InterPro" id="IPR040397">
    <property type="entry name" value="SWAP"/>
</dbReference>
<reference evidence="9" key="1">
    <citation type="submission" date="2019-05" db="EMBL/GenBank/DDBJ databases">
        <title>Annotation for the trematode Fasciolopsis buski.</title>
        <authorList>
            <person name="Choi Y.-J."/>
        </authorList>
    </citation>
    <scope>NUCLEOTIDE SEQUENCE</scope>
    <source>
        <strain evidence="9">HT</strain>
        <tissue evidence="9">Whole worm</tissue>
    </source>
</reference>
<gene>
    <name evidence="9" type="ORF">FBUS_09803</name>
</gene>
<evidence type="ECO:0000313" key="9">
    <source>
        <dbReference type="EMBL" id="KAA0188228.1"/>
    </source>
</evidence>
<feature type="compositionally biased region" description="Basic residues" evidence="7">
    <location>
        <begin position="870"/>
        <end position="879"/>
    </location>
</feature>
<evidence type="ECO:0000256" key="2">
    <source>
        <dbReference type="ARBA" id="ARBA00022737"/>
    </source>
</evidence>
<keyword evidence="1" id="KW-0507">mRNA processing</keyword>
<feature type="compositionally biased region" description="Polar residues" evidence="7">
    <location>
        <begin position="252"/>
        <end position="266"/>
    </location>
</feature>
<name>A0A8E0RQP6_9TREM</name>
<evidence type="ECO:0000256" key="7">
    <source>
        <dbReference type="SAM" id="MobiDB-lite"/>
    </source>
</evidence>
<feature type="region of interest" description="Disordered" evidence="7">
    <location>
        <begin position="303"/>
        <end position="322"/>
    </location>
</feature>
<evidence type="ECO:0000256" key="3">
    <source>
        <dbReference type="ARBA" id="ARBA00022884"/>
    </source>
</evidence>
<dbReference type="Pfam" id="PF09750">
    <property type="entry name" value="DRY_EERY"/>
    <property type="match status" value="1"/>
</dbReference>
<evidence type="ECO:0000256" key="1">
    <source>
        <dbReference type="ARBA" id="ARBA00022664"/>
    </source>
</evidence>
<dbReference type="Pfam" id="PF01805">
    <property type="entry name" value="Surp"/>
    <property type="match status" value="2"/>
</dbReference>
<dbReference type="GO" id="GO:0000395">
    <property type="term" value="P:mRNA 5'-splice site recognition"/>
    <property type="evidence" value="ECO:0007669"/>
    <property type="project" value="TreeGrafter"/>
</dbReference>
<feature type="region of interest" description="Disordered" evidence="7">
    <location>
        <begin position="252"/>
        <end position="290"/>
    </location>
</feature>
<feature type="domain" description="SURP motif" evidence="8">
    <location>
        <begin position="413"/>
        <end position="455"/>
    </location>
</feature>
<evidence type="ECO:0000256" key="6">
    <source>
        <dbReference type="ARBA" id="ARBA00023187"/>
    </source>
</evidence>
<evidence type="ECO:0000256" key="4">
    <source>
        <dbReference type="ARBA" id="ARBA00023015"/>
    </source>
</evidence>
<dbReference type="PANTHER" id="PTHR13161:SF15">
    <property type="entry name" value="SPLICING FACTOR, SUPPRESSOR OF WHITE-APRICOT HOMOLOG"/>
    <property type="match status" value="1"/>
</dbReference>
<dbReference type="SMART" id="SM00648">
    <property type="entry name" value="SWAP"/>
    <property type="match status" value="2"/>
</dbReference>
<accession>A0A8E0RQP6</accession>
<keyword evidence="3" id="KW-0694">RNA-binding</keyword>
<dbReference type="SMART" id="SM01141">
    <property type="entry name" value="DRY_EERY"/>
    <property type="match status" value="1"/>
</dbReference>
<dbReference type="Gene3D" id="1.10.10.790">
    <property type="entry name" value="Surp module"/>
    <property type="match status" value="2"/>
</dbReference>
<keyword evidence="10" id="KW-1185">Reference proteome</keyword>
<evidence type="ECO:0000259" key="8">
    <source>
        <dbReference type="PROSITE" id="PS50128"/>
    </source>
</evidence>
<feature type="non-terminal residue" evidence="9">
    <location>
        <position position="879"/>
    </location>
</feature>
<dbReference type="OrthoDB" id="5836667at2759"/>
<dbReference type="InterPro" id="IPR035967">
    <property type="entry name" value="SWAP/Surp_sf"/>
</dbReference>
<dbReference type="EMBL" id="LUCM01008545">
    <property type="protein sequence ID" value="KAA0188228.1"/>
    <property type="molecule type" value="Genomic_DNA"/>
</dbReference>
<proteinExistence type="predicted"/>
<feature type="compositionally biased region" description="Polar residues" evidence="7">
    <location>
        <begin position="569"/>
        <end position="583"/>
    </location>
</feature>
<keyword evidence="6" id="KW-0508">mRNA splicing</keyword>
<feature type="region of interest" description="Disordered" evidence="7">
    <location>
        <begin position="520"/>
        <end position="544"/>
    </location>
</feature>
<evidence type="ECO:0000313" key="10">
    <source>
        <dbReference type="Proteomes" id="UP000728185"/>
    </source>
</evidence>
<feature type="domain" description="SURP motif" evidence="8">
    <location>
        <begin position="131"/>
        <end position="173"/>
    </location>
</feature>